<dbReference type="AlphaFoldDB" id="A0A396JV14"/>
<dbReference type="EC" id="3.1.1.1" evidence="6"/>
<dbReference type="Pfam" id="PF00657">
    <property type="entry name" value="Lipase_GDSL"/>
    <property type="match status" value="1"/>
</dbReference>
<dbReference type="Proteomes" id="UP000265566">
    <property type="component" value="Chromosome 1"/>
</dbReference>
<sequence length="363" mass="40260">MLLPLLFLLFILSEVVEGTKKSYGVYDNSNSVKLFVFGDSYADTGNFVGSPSYKQPYGITFPGKPVGRFSDGRVLTDYIGNYLLIYGILLNHTFRLFRFCSMHGTSFLKIETPAPYALRNSSTLQNGINFAFGGTGVFQTLKVKDGPNMTVQIDSLEKLIQKNVYTKQDLQSSVALVTAAGNDYEAFIEIKSFTTTLINQLSINVQRIHNLGINKVAIALLEPLGCLPRINAVTFHLSCVDLLNLVSENHNKLLLQTVLQLNQQVGKPVYVTLDLYNAFLSIIKTLQKKRDENSTLMNPLKACCVGDGLKNNCGSVDDKGEKKYSVCEKPELSFFWDGVHPSQNGWQAVYTLLQSSLGQLNHG</sequence>
<dbReference type="PANTHER" id="PTHR46020:SF4">
    <property type="entry name" value="OS04G0650200 PROTEIN"/>
    <property type="match status" value="1"/>
</dbReference>
<dbReference type="InterPro" id="IPR036514">
    <property type="entry name" value="SGNH_hydro_sf"/>
</dbReference>
<dbReference type="Gene3D" id="3.40.50.1110">
    <property type="entry name" value="SGNH hydrolase"/>
    <property type="match status" value="1"/>
</dbReference>
<name>A0A396JV14_MEDTR</name>
<evidence type="ECO:0000313" key="6">
    <source>
        <dbReference type="EMBL" id="RHN81382.1"/>
    </source>
</evidence>
<protein>
    <submittedName>
        <fullName evidence="6">Putative carboxylesterase</fullName>
        <ecNumber evidence="6">3.1.1.1</ecNumber>
    </submittedName>
</protein>
<gene>
    <name evidence="6" type="ORF">MtrunA17_Chr1g0198391</name>
</gene>
<evidence type="ECO:0000256" key="3">
    <source>
        <dbReference type="ARBA" id="ARBA00022963"/>
    </source>
</evidence>
<dbReference type="InterPro" id="IPR001087">
    <property type="entry name" value="GDSL"/>
</dbReference>
<keyword evidence="3" id="KW-0442">Lipid degradation</keyword>
<feature type="chain" id="PRO_5017320085" evidence="5">
    <location>
        <begin position="19"/>
        <end position="363"/>
    </location>
</feature>
<dbReference type="GO" id="GO:0106435">
    <property type="term" value="F:carboxylesterase activity"/>
    <property type="evidence" value="ECO:0007669"/>
    <property type="project" value="UniProtKB-EC"/>
</dbReference>
<accession>A0A396JV14</accession>
<dbReference type="GO" id="GO:0016042">
    <property type="term" value="P:lipid catabolic process"/>
    <property type="evidence" value="ECO:0007669"/>
    <property type="project" value="UniProtKB-KW"/>
</dbReference>
<keyword evidence="5" id="KW-0732">Signal</keyword>
<feature type="signal peptide" evidence="5">
    <location>
        <begin position="1"/>
        <end position="18"/>
    </location>
</feature>
<evidence type="ECO:0000256" key="4">
    <source>
        <dbReference type="ARBA" id="ARBA00023098"/>
    </source>
</evidence>
<comment type="caution">
    <text evidence="6">The sequence shown here is derived from an EMBL/GenBank/DDBJ whole genome shotgun (WGS) entry which is preliminary data.</text>
</comment>
<dbReference type="Gramene" id="rna5411">
    <property type="protein sequence ID" value="RHN81382.1"/>
    <property type="gene ID" value="gene5411"/>
</dbReference>
<evidence type="ECO:0000256" key="1">
    <source>
        <dbReference type="ARBA" id="ARBA00008668"/>
    </source>
</evidence>
<dbReference type="SUPFAM" id="SSF52266">
    <property type="entry name" value="SGNH hydrolase"/>
    <property type="match status" value="1"/>
</dbReference>
<comment type="similarity">
    <text evidence="1">Belongs to the 'GDSL' lipolytic enzyme family.</text>
</comment>
<organism evidence="6">
    <name type="scientific">Medicago truncatula</name>
    <name type="common">Barrel medic</name>
    <name type="synonym">Medicago tribuloides</name>
    <dbReference type="NCBI Taxonomy" id="3880"/>
    <lineage>
        <taxon>Eukaryota</taxon>
        <taxon>Viridiplantae</taxon>
        <taxon>Streptophyta</taxon>
        <taxon>Embryophyta</taxon>
        <taxon>Tracheophyta</taxon>
        <taxon>Spermatophyta</taxon>
        <taxon>Magnoliopsida</taxon>
        <taxon>eudicotyledons</taxon>
        <taxon>Gunneridae</taxon>
        <taxon>Pentapetalae</taxon>
        <taxon>rosids</taxon>
        <taxon>fabids</taxon>
        <taxon>Fabales</taxon>
        <taxon>Fabaceae</taxon>
        <taxon>Papilionoideae</taxon>
        <taxon>50 kb inversion clade</taxon>
        <taxon>NPAAA clade</taxon>
        <taxon>Hologalegina</taxon>
        <taxon>IRL clade</taxon>
        <taxon>Trifolieae</taxon>
        <taxon>Medicago</taxon>
    </lineage>
</organism>
<keyword evidence="4" id="KW-0443">Lipid metabolism</keyword>
<dbReference type="EMBL" id="PSQE01000001">
    <property type="protein sequence ID" value="RHN81382.1"/>
    <property type="molecule type" value="Genomic_DNA"/>
</dbReference>
<evidence type="ECO:0000256" key="5">
    <source>
        <dbReference type="SAM" id="SignalP"/>
    </source>
</evidence>
<dbReference type="PANTHER" id="PTHR46020">
    <property type="entry name" value="OSJNBB0059K02.9 PROTEIN"/>
    <property type="match status" value="1"/>
</dbReference>
<keyword evidence="2 6" id="KW-0378">Hydrolase</keyword>
<proteinExistence type="inferred from homology"/>
<evidence type="ECO:0000256" key="2">
    <source>
        <dbReference type="ARBA" id="ARBA00022801"/>
    </source>
</evidence>
<reference evidence="6" key="1">
    <citation type="journal article" date="2018" name="Nat. Plants">
        <title>Whole-genome landscape of Medicago truncatula symbiotic genes.</title>
        <authorList>
            <person name="Pecrix Y."/>
            <person name="Gamas P."/>
            <person name="Carrere S."/>
        </authorList>
    </citation>
    <scope>NUCLEOTIDE SEQUENCE</scope>
    <source>
        <tissue evidence="6">Leaves</tissue>
    </source>
</reference>